<evidence type="ECO:0000256" key="1">
    <source>
        <dbReference type="SAM" id="MobiDB-lite"/>
    </source>
</evidence>
<protein>
    <submittedName>
        <fullName evidence="2">Uncharacterized protein</fullName>
    </submittedName>
</protein>
<organism evidence="2 3">
    <name type="scientific">Stylosanthes scabra</name>
    <dbReference type="NCBI Taxonomy" id="79078"/>
    <lineage>
        <taxon>Eukaryota</taxon>
        <taxon>Viridiplantae</taxon>
        <taxon>Streptophyta</taxon>
        <taxon>Embryophyta</taxon>
        <taxon>Tracheophyta</taxon>
        <taxon>Spermatophyta</taxon>
        <taxon>Magnoliopsida</taxon>
        <taxon>eudicotyledons</taxon>
        <taxon>Gunneridae</taxon>
        <taxon>Pentapetalae</taxon>
        <taxon>rosids</taxon>
        <taxon>fabids</taxon>
        <taxon>Fabales</taxon>
        <taxon>Fabaceae</taxon>
        <taxon>Papilionoideae</taxon>
        <taxon>50 kb inversion clade</taxon>
        <taxon>dalbergioids sensu lato</taxon>
        <taxon>Dalbergieae</taxon>
        <taxon>Pterocarpus clade</taxon>
        <taxon>Stylosanthes</taxon>
    </lineage>
</organism>
<sequence length="86" mass="9870">MWGLVNKGGTFKSGSNPHGTYDEFNKLDAARFLNLRPAVGGKYLISGMSTIHRLLLYTENWIRKLEEEENRENREDRGNSSMRSHA</sequence>
<feature type="region of interest" description="Disordered" evidence="1">
    <location>
        <begin position="67"/>
        <end position="86"/>
    </location>
</feature>
<dbReference type="Proteomes" id="UP001341840">
    <property type="component" value="Unassembled WGS sequence"/>
</dbReference>
<evidence type="ECO:0000313" key="2">
    <source>
        <dbReference type="EMBL" id="MED6163443.1"/>
    </source>
</evidence>
<dbReference type="EMBL" id="JASCZI010121979">
    <property type="protein sequence ID" value="MED6163443.1"/>
    <property type="molecule type" value="Genomic_DNA"/>
</dbReference>
<accession>A0ABU6UV03</accession>
<evidence type="ECO:0000313" key="3">
    <source>
        <dbReference type="Proteomes" id="UP001341840"/>
    </source>
</evidence>
<keyword evidence="3" id="KW-1185">Reference proteome</keyword>
<comment type="caution">
    <text evidence="2">The sequence shown here is derived from an EMBL/GenBank/DDBJ whole genome shotgun (WGS) entry which is preliminary data.</text>
</comment>
<proteinExistence type="predicted"/>
<reference evidence="2 3" key="1">
    <citation type="journal article" date="2023" name="Plants (Basel)">
        <title>Bridging the Gap: Combining Genomics and Transcriptomics Approaches to Understand Stylosanthes scabra, an Orphan Legume from the Brazilian Caatinga.</title>
        <authorList>
            <person name="Ferreira-Neto J.R.C."/>
            <person name="da Silva M.D."/>
            <person name="Binneck E."/>
            <person name="de Melo N.F."/>
            <person name="da Silva R.H."/>
            <person name="de Melo A.L.T.M."/>
            <person name="Pandolfi V."/>
            <person name="Bustamante F.O."/>
            <person name="Brasileiro-Vidal A.C."/>
            <person name="Benko-Iseppon A.M."/>
        </authorList>
    </citation>
    <scope>NUCLEOTIDE SEQUENCE [LARGE SCALE GENOMIC DNA]</scope>
    <source>
        <tissue evidence="2">Leaves</tissue>
    </source>
</reference>
<name>A0ABU6UV03_9FABA</name>
<feature type="compositionally biased region" description="Basic and acidic residues" evidence="1">
    <location>
        <begin position="67"/>
        <end position="78"/>
    </location>
</feature>
<gene>
    <name evidence="2" type="ORF">PIB30_079978</name>
</gene>